<evidence type="ECO:0000256" key="1">
    <source>
        <dbReference type="SAM" id="MobiDB-lite"/>
    </source>
</evidence>
<evidence type="ECO:0000256" key="2">
    <source>
        <dbReference type="SAM" id="Phobius"/>
    </source>
</evidence>
<keyword evidence="2" id="KW-1133">Transmembrane helix</keyword>
<accession>A0A382X7A8</accession>
<evidence type="ECO:0000313" key="3">
    <source>
        <dbReference type="EMBL" id="SVD67076.1"/>
    </source>
</evidence>
<feature type="non-terminal residue" evidence="3">
    <location>
        <position position="68"/>
    </location>
</feature>
<dbReference type="AlphaFoldDB" id="A0A382X7A8"/>
<evidence type="ECO:0008006" key="4">
    <source>
        <dbReference type="Google" id="ProtNLM"/>
    </source>
</evidence>
<sequence>MATAAKASQGVDFGGEAESDSGLDTGTLLGVIGGIGLIVTAVIRGGDSDIFMNLNAVLIVAGGMVSTC</sequence>
<name>A0A382X7A8_9ZZZZ</name>
<proteinExistence type="predicted"/>
<keyword evidence="2" id="KW-0472">Membrane</keyword>
<feature type="region of interest" description="Disordered" evidence="1">
    <location>
        <begin position="1"/>
        <end position="24"/>
    </location>
</feature>
<gene>
    <name evidence="3" type="ORF">METZ01_LOCUS419930</name>
</gene>
<keyword evidence="2" id="KW-0812">Transmembrane</keyword>
<reference evidence="3" key="1">
    <citation type="submission" date="2018-05" db="EMBL/GenBank/DDBJ databases">
        <authorList>
            <person name="Lanie J.A."/>
            <person name="Ng W.-L."/>
            <person name="Kazmierczak K.M."/>
            <person name="Andrzejewski T.M."/>
            <person name="Davidsen T.M."/>
            <person name="Wayne K.J."/>
            <person name="Tettelin H."/>
            <person name="Glass J.I."/>
            <person name="Rusch D."/>
            <person name="Podicherti R."/>
            <person name="Tsui H.-C.T."/>
            <person name="Winkler M.E."/>
        </authorList>
    </citation>
    <scope>NUCLEOTIDE SEQUENCE</scope>
</reference>
<dbReference type="EMBL" id="UINC01165599">
    <property type="protein sequence ID" value="SVD67076.1"/>
    <property type="molecule type" value="Genomic_DNA"/>
</dbReference>
<feature type="transmembrane region" description="Helical" evidence="2">
    <location>
        <begin position="25"/>
        <end position="43"/>
    </location>
</feature>
<organism evidence="3">
    <name type="scientific">marine metagenome</name>
    <dbReference type="NCBI Taxonomy" id="408172"/>
    <lineage>
        <taxon>unclassified sequences</taxon>
        <taxon>metagenomes</taxon>
        <taxon>ecological metagenomes</taxon>
    </lineage>
</organism>
<protein>
    <recommendedName>
        <fullName evidence="4">MotA/TolQ/ExbB proton channel domain-containing protein</fullName>
    </recommendedName>
</protein>